<evidence type="ECO:0000313" key="2">
    <source>
        <dbReference type="EMBL" id="SIS63502.1"/>
    </source>
</evidence>
<dbReference type="RefSeq" id="WP_076560666.1">
    <property type="nucleotide sequence ID" value="NZ_FTOC01000015.1"/>
</dbReference>
<keyword evidence="3" id="KW-1185">Reference proteome</keyword>
<evidence type="ECO:0000256" key="1">
    <source>
        <dbReference type="SAM" id="Phobius"/>
    </source>
</evidence>
<name>A0A1N7KPE0_9BACI</name>
<accession>A0A1N7KPE0</accession>
<reference evidence="3" key="1">
    <citation type="submission" date="2017-01" db="EMBL/GenBank/DDBJ databases">
        <authorList>
            <person name="Varghese N."/>
            <person name="Submissions S."/>
        </authorList>
    </citation>
    <scope>NUCLEOTIDE SEQUENCE [LARGE SCALE GENOMIC DNA]</scope>
    <source>
        <strain evidence="3">DSM 23127</strain>
    </source>
</reference>
<keyword evidence="1" id="KW-1133">Transmembrane helix</keyword>
<dbReference type="AlphaFoldDB" id="A0A1N7KPE0"/>
<keyword evidence="1" id="KW-0472">Membrane</keyword>
<keyword evidence="1" id="KW-0812">Transmembrane</keyword>
<sequence length="60" mass="6384">MKRNYTVLFLLLCSASIAGGLALSDVFNYSMIVGAGSGTIFLLCAAFFAGKNEKTQKDSE</sequence>
<protein>
    <submittedName>
        <fullName evidence="2">Uncharacterized protein</fullName>
    </submittedName>
</protein>
<dbReference type="OrthoDB" id="2932966at2"/>
<dbReference type="EMBL" id="FTOC01000015">
    <property type="protein sequence ID" value="SIS63502.1"/>
    <property type="molecule type" value="Genomic_DNA"/>
</dbReference>
<feature type="transmembrane region" description="Helical" evidence="1">
    <location>
        <begin position="32"/>
        <end position="50"/>
    </location>
</feature>
<evidence type="ECO:0000313" key="3">
    <source>
        <dbReference type="Proteomes" id="UP000187608"/>
    </source>
</evidence>
<gene>
    <name evidence="2" type="ORF">SAMN05421687_11524</name>
</gene>
<organism evidence="2 3">
    <name type="scientific">Salimicrobium flavidum</name>
    <dbReference type="NCBI Taxonomy" id="570947"/>
    <lineage>
        <taxon>Bacteria</taxon>
        <taxon>Bacillati</taxon>
        <taxon>Bacillota</taxon>
        <taxon>Bacilli</taxon>
        <taxon>Bacillales</taxon>
        <taxon>Bacillaceae</taxon>
        <taxon>Salimicrobium</taxon>
    </lineage>
</organism>
<dbReference type="Proteomes" id="UP000187608">
    <property type="component" value="Unassembled WGS sequence"/>
</dbReference>
<dbReference type="STRING" id="570947.SAMN05421687_11524"/>
<proteinExistence type="predicted"/>